<evidence type="ECO:0000256" key="2">
    <source>
        <dbReference type="ARBA" id="ARBA00022679"/>
    </source>
</evidence>
<dbReference type="RefSeq" id="WP_160230719.1">
    <property type="nucleotide sequence ID" value="NZ_CP043925.1"/>
</dbReference>
<dbReference type="Pfam" id="PF07804">
    <property type="entry name" value="HipA_C"/>
    <property type="match status" value="1"/>
</dbReference>
<evidence type="ECO:0000256" key="1">
    <source>
        <dbReference type="ARBA" id="ARBA00010164"/>
    </source>
</evidence>
<dbReference type="KEGG" id="pcol:F1325_16435"/>
<reference evidence="5 6" key="1">
    <citation type="submission" date="2019-09" db="EMBL/GenBank/DDBJ databases">
        <title>Emergence of a chromosome-mediated tetracycline resistance gene in Proteus strain.</title>
        <authorList>
            <person name="He D."/>
            <person name="Wang L."/>
        </authorList>
    </citation>
    <scope>NUCLEOTIDE SEQUENCE [LARGE SCALE GENOMIC DNA]</scope>
    <source>
        <strain evidence="5 6">T60</strain>
    </source>
</reference>
<organism evidence="5 6">
    <name type="scientific">Proteus columbae</name>
    <dbReference type="NCBI Taxonomy" id="1987580"/>
    <lineage>
        <taxon>Bacteria</taxon>
        <taxon>Pseudomonadati</taxon>
        <taxon>Pseudomonadota</taxon>
        <taxon>Gammaproteobacteria</taxon>
        <taxon>Enterobacterales</taxon>
        <taxon>Morganellaceae</taxon>
        <taxon>Proteus</taxon>
    </lineage>
</organism>
<comment type="similarity">
    <text evidence="1">Belongs to the HipA Ser/Thr kinase family.</text>
</comment>
<dbReference type="AlphaFoldDB" id="A0A6I7DGG0"/>
<keyword evidence="6" id="KW-1185">Reference proteome</keyword>
<protein>
    <submittedName>
        <fullName evidence="5">Type II toxin-antitoxin system HipA family toxin</fullName>
    </submittedName>
</protein>
<dbReference type="PIRSF" id="PIRSF028135">
    <property type="entry name" value="UCP028135_HipA-like"/>
    <property type="match status" value="1"/>
</dbReference>
<accession>A0A6I7DGG0</accession>
<feature type="domain" description="HipA-like C-terminal" evidence="4">
    <location>
        <begin position="174"/>
        <end position="416"/>
    </location>
</feature>
<dbReference type="GO" id="GO:0005829">
    <property type="term" value="C:cytosol"/>
    <property type="evidence" value="ECO:0007669"/>
    <property type="project" value="TreeGrafter"/>
</dbReference>
<evidence type="ECO:0000313" key="6">
    <source>
        <dbReference type="Proteomes" id="UP000464700"/>
    </source>
</evidence>
<dbReference type="Proteomes" id="UP000464700">
    <property type="component" value="Chromosome"/>
</dbReference>
<evidence type="ECO:0000259" key="4">
    <source>
        <dbReference type="Pfam" id="PF07804"/>
    </source>
</evidence>
<keyword evidence="2" id="KW-0808">Transferase</keyword>
<proteinExistence type="inferred from homology"/>
<dbReference type="PANTHER" id="PTHR37419:SF8">
    <property type="entry name" value="TOXIN YJJJ"/>
    <property type="match status" value="1"/>
</dbReference>
<dbReference type="GO" id="GO:0004674">
    <property type="term" value="F:protein serine/threonine kinase activity"/>
    <property type="evidence" value="ECO:0007669"/>
    <property type="project" value="TreeGrafter"/>
</dbReference>
<dbReference type="EMBL" id="CP043925">
    <property type="protein sequence ID" value="QHN11937.1"/>
    <property type="molecule type" value="Genomic_DNA"/>
</dbReference>
<dbReference type="PANTHER" id="PTHR37419">
    <property type="entry name" value="SERINE/THREONINE-PROTEIN KINASE TOXIN HIPA"/>
    <property type="match status" value="1"/>
</dbReference>
<keyword evidence="3" id="KW-0418">Kinase</keyword>
<dbReference type="InterPro" id="IPR012893">
    <property type="entry name" value="HipA-like_C"/>
</dbReference>
<dbReference type="Gene3D" id="1.10.1070.20">
    <property type="match status" value="1"/>
</dbReference>
<name>A0A6I7DGG0_9GAMM</name>
<gene>
    <name evidence="5" type="ORF">F1325_16435</name>
</gene>
<dbReference type="InterPro" id="IPR052028">
    <property type="entry name" value="HipA_Ser/Thr_kinase"/>
</dbReference>
<dbReference type="InterPro" id="IPR016869">
    <property type="entry name" value="UCP028135_HipA-like"/>
</dbReference>
<sequence>MEKVTLQAFLDQEWRDIAIINFPDHDRTLYANKYDITYPITELEYETNYSVDYLYQDDNHSVSINHPVALYFDDNGSPSWLKFLDDIVPSGASRRYWVQYLDISNLTVEQQNYELLYHGTISPIGNLRVKESLPAPSNLNEHLVFTIDDVKNRASDFLDYAQRKGAAAGGATGAGGEAPKLLLRCSDNEEVWIDTYQDDISNHDKYYLVKFPRGKRSSIDCDILRTEYHFYHELTAMGFNTISIEGMRLEEGNNYPSLWLPRFDIKRENHKVIRLAIESVYSILNKAPGTTLYHETVIRELIDKINQSNMVTQFDFQFDTNDFIIEWVRRDLLNIIFGNSDNHGRNTSFIRNNNSIYLAPIYDFAPMKADPEGIARTTKWHSQSEMGGEYNFINIANSLSDLIPQEQLLNALKETALQLITLKERLEVRGVPIQILTMPSFGFDFIPNKLERWGLLS</sequence>
<evidence type="ECO:0000313" key="5">
    <source>
        <dbReference type="EMBL" id="QHN11937.1"/>
    </source>
</evidence>
<evidence type="ECO:0000256" key="3">
    <source>
        <dbReference type="ARBA" id="ARBA00022777"/>
    </source>
</evidence>